<accession>A0A6B7ZF81</accession>
<evidence type="ECO:0000313" key="2">
    <source>
        <dbReference type="Proteomes" id="UP000464669"/>
    </source>
</evidence>
<organism evidence="1 2">
    <name type="scientific">Klebsiella phage N1M2</name>
    <dbReference type="NCBI Taxonomy" id="2664939"/>
    <lineage>
        <taxon>Viruses</taxon>
        <taxon>Duplodnaviria</taxon>
        <taxon>Heunggongvirae</taxon>
        <taxon>Uroviricota</taxon>
        <taxon>Caudoviricetes</taxon>
        <taxon>Chimalliviridae</taxon>
        <taxon>Nimduovirus</taxon>
        <taxon>Nimduovirus N1M2</taxon>
    </lineage>
</organism>
<evidence type="ECO:0000313" key="1">
    <source>
        <dbReference type="EMBL" id="QGH72088.1"/>
    </source>
</evidence>
<dbReference type="Proteomes" id="UP000464669">
    <property type="component" value="Segment"/>
</dbReference>
<protein>
    <submittedName>
        <fullName evidence="1">Putative virion structural protein</fullName>
    </submittedName>
</protein>
<dbReference type="EMBL" id="MN642089">
    <property type="protein sequence ID" value="QGH72088.1"/>
    <property type="molecule type" value="Genomic_DNA"/>
</dbReference>
<keyword evidence="2" id="KW-1185">Reference proteome</keyword>
<reference evidence="1 2" key="1">
    <citation type="submission" date="2019-11" db="EMBL/GenBank/DDBJ databases">
        <authorList>
            <person name="Lewis R."/>
            <person name="Clooney A.G."/>
            <person name="Stockdale S.R."/>
            <person name="Buttimer C."/>
            <person name="Draper L.A."/>
            <person name="Ross R.P."/>
            <person name="Hill C."/>
        </authorList>
    </citation>
    <scope>NUCLEOTIDE SEQUENCE [LARGE SCALE GENOMIC DNA]</scope>
</reference>
<proteinExistence type="predicted"/>
<sequence>MSAVDNIITVSNLFEVVSKVKEKVGYEFQAPLEADEQNEVTSRAIKQKIMESVSE</sequence>
<gene>
    <name evidence="1" type="ORF">N1M2_225</name>
</gene>
<name>A0A6B7ZF81_9CAUD</name>